<dbReference type="OrthoDB" id="8244070at2"/>
<dbReference type="RefSeq" id="WP_124810155.1">
    <property type="nucleotide sequence ID" value="NZ_CCAZ020000002.1"/>
</dbReference>
<evidence type="ECO:0000313" key="1">
    <source>
        <dbReference type="EMBL" id="CEG10285.1"/>
    </source>
</evidence>
<protein>
    <submittedName>
        <fullName evidence="1">Uncharacterized protein</fullName>
    </submittedName>
</protein>
<accession>A0A090MSF4</accession>
<dbReference type="EMBL" id="CCAZ020000002">
    <property type="protein sequence ID" value="CEG10285.1"/>
    <property type="molecule type" value="Genomic_DNA"/>
</dbReference>
<dbReference type="AlphaFoldDB" id="A0A090MSF4"/>
<evidence type="ECO:0000313" key="2">
    <source>
        <dbReference type="Proteomes" id="UP000035762"/>
    </source>
</evidence>
<dbReference type="Proteomes" id="UP000035762">
    <property type="component" value="Unassembled WGS sequence"/>
</dbReference>
<comment type="caution">
    <text evidence="1">The sequence shown here is derived from an EMBL/GenBank/DDBJ whole genome shotgun (WGS) entry which is preliminary data.</text>
</comment>
<sequence length="71" mass="7806">MAAHLNIDTRRAPPVVAHDDIQFAGVFPGLKLGARNLARPKLLAHWHQESDGRLIGGWQLETSATLKNPDD</sequence>
<gene>
    <name evidence="1" type="ORF">BN961_03723</name>
</gene>
<keyword evidence="2" id="KW-1185">Reference proteome</keyword>
<proteinExistence type="predicted"/>
<name>A0A090MSF4_AFIFE</name>
<reference evidence="1 2" key="1">
    <citation type="journal article" date="2014" name="Genome Announc.">
        <title>Genome Sequence of Afipia felis Strain 76713, Isolated in Hospital Water Using an Amoeba Co-Culture Procedure.</title>
        <authorList>
            <person name="Benamar S."/>
            <person name="La Scola B."/>
            <person name="Croce O."/>
        </authorList>
    </citation>
    <scope>NUCLEOTIDE SEQUENCE [LARGE SCALE GENOMIC DNA]</scope>
    <source>
        <strain evidence="1 2">76713</strain>
    </source>
</reference>
<organism evidence="1 2">
    <name type="scientific">Afipia felis</name>
    <name type="common">Cat scratch disease bacillus</name>
    <dbReference type="NCBI Taxonomy" id="1035"/>
    <lineage>
        <taxon>Bacteria</taxon>
        <taxon>Pseudomonadati</taxon>
        <taxon>Pseudomonadota</taxon>
        <taxon>Alphaproteobacteria</taxon>
        <taxon>Hyphomicrobiales</taxon>
        <taxon>Nitrobacteraceae</taxon>
        <taxon>Afipia</taxon>
    </lineage>
</organism>